<organism evidence="2 3">
    <name type="scientific">Actinocrispum wychmicini</name>
    <dbReference type="NCBI Taxonomy" id="1213861"/>
    <lineage>
        <taxon>Bacteria</taxon>
        <taxon>Bacillati</taxon>
        <taxon>Actinomycetota</taxon>
        <taxon>Actinomycetes</taxon>
        <taxon>Pseudonocardiales</taxon>
        <taxon>Pseudonocardiaceae</taxon>
        <taxon>Actinocrispum</taxon>
    </lineage>
</organism>
<dbReference type="Pfam" id="PF13560">
    <property type="entry name" value="HTH_31"/>
    <property type="match status" value="1"/>
</dbReference>
<dbReference type="InterPro" id="IPR043917">
    <property type="entry name" value="DUF5753"/>
</dbReference>
<dbReference type="GO" id="GO:0003677">
    <property type="term" value="F:DNA binding"/>
    <property type="evidence" value="ECO:0007669"/>
    <property type="project" value="InterPro"/>
</dbReference>
<sequence>MLDPDRQDQERKDLGLALRKLRKAAGLGGERLAARCGLSQSKISRIERGRTLPSVLDVQRILNALDVPEDVAKSLLDLTRVANVHYKSYRAYAQVGLWQTQRQIKALTESSTVVRQFLPAIPCGLIQTEDYARQVLTPAIPGDISWDVELAVRARMESQSTLLEKSRRFTFLLTEQAVRWPRADRDVMARQCTHMAEISGRPNTDVAVIPNRGRISASPLHFFVIYDERLVTVELFSGSIVLRDPKDISYHLSLFDYFLDHSLTGDDATRFLESMADEFMHGQD</sequence>
<dbReference type="Pfam" id="PF19054">
    <property type="entry name" value="DUF5753"/>
    <property type="match status" value="1"/>
</dbReference>
<dbReference type="InterPro" id="IPR010982">
    <property type="entry name" value="Lambda_DNA-bd_dom_sf"/>
</dbReference>
<proteinExistence type="predicted"/>
<name>A0A4R2JBL0_9PSEU</name>
<gene>
    <name evidence="2" type="ORF">EV192_106348</name>
</gene>
<keyword evidence="3" id="KW-1185">Reference proteome</keyword>
<dbReference type="InterPro" id="IPR001387">
    <property type="entry name" value="Cro/C1-type_HTH"/>
</dbReference>
<accession>A0A4R2JBL0</accession>
<feature type="domain" description="HTH cro/C1-type" evidence="1">
    <location>
        <begin position="18"/>
        <end position="72"/>
    </location>
</feature>
<evidence type="ECO:0000313" key="2">
    <source>
        <dbReference type="EMBL" id="TCO56873.1"/>
    </source>
</evidence>
<dbReference type="SUPFAM" id="SSF47413">
    <property type="entry name" value="lambda repressor-like DNA-binding domains"/>
    <property type="match status" value="1"/>
</dbReference>
<evidence type="ECO:0000259" key="1">
    <source>
        <dbReference type="PROSITE" id="PS50943"/>
    </source>
</evidence>
<dbReference type="OrthoDB" id="4966777at2"/>
<dbReference type="RefSeq" id="WP_132120483.1">
    <property type="nucleotide sequence ID" value="NZ_SLWS01000006.1"/>
</dbReference>
<dbReference type="Gene3D" id="1.10.260.40">
    <property type="entry name" value="lambda repressor-like DNA-binding domains"/>
    <property type="match status" value="1"/>
</dbReference>
<dbReference type="CDD" id="cd00093">
    <property type="entry name" value="HTH_XRE"/>
    <property type="match status" value="1"/>
</dbReference>
<dbReference type="AlphaFoldDB" id="A0A4R2JBL0"/>
<evidence type="ECO:0000313" key="3">
    <source>
        <dbReference type="Proteomes" id="UP000295680"/>
    </source>
</evidence>
<protein>
    <submittedName>
        <fullName evidence="2">Helix-turn-helix protein</fullName>
    </submittedName>
</protein>
<dbReference type="EMBL" id="SLWS01000006">
    <property type="protein sequence ID" value="TCO56873.1"/>
    <property type="molecule type" value="Genomic_DNA"/>
</dbReference>
<reference evidence="2 3" key="1">
    <citation type="submission" date="2019-03" db="EMBL/GenBank/DDBJ databases">
        <title>Genomic Encyclopedia of Type Strains, Phase IV (KMG-IV): sequencing the most valuable type-strain genomes for metagenomic binning, comparative biology and taxonomic classification.</title>
        <authorList>
            <person name="Goeker M."/>
        </authorList>
    </citation>
    <scope>NUCLEOTIDE SEQUENCE [LARGE SCALE GENOMIC DNA]</scope>
    <source>
        <strain evidence="2 3">DSM 45934</strain>
    </source>
</reference>
<comment type="caution">
    <text evidence="2">The sequence shown here is derived from an EMBL/GenBank/DDBJ whole genome shotgun (WGS) entry which is preliminary data.</text>
</comment>
<dbReference type="Proteomes" id="UP000295680">
    <property type="component" value="Unassembled WGS sequence"/>
</dbReference>
<dbReference type="SMART" id="SM00530">
    <property type="entry name" value="HTH_XRE"/>
    <property type="match status" value="1"/>
</dbReference>
<dbReference type="PROSITE" id="PS50943">
    <property type="entry name" value="HTH_CROC1"/>
    <property type="match status" value="1"/>
</dbReference>